<evidence type="ECO:0000256" key="1">
    <source>
        <dbReference type="ARBA" id="ARBA00023239"/>
    </source>
</evidence>
<dbReference type="eggNOG" id="COG2986">
    <property type="taxonomic scope" value="Bacteria"/>
</dbReference>
<dbReference type="RefSeq" id="WP_010620935.1">
    <property type="nucleotide sequence ID" value="NZ_AZGF01000029.1"/>
</dbReference>
<dbReference type="Gene3D" id="1.20.200.10">
    <property type="entry name" value="Fumarase/aspartase (Central domain)"/>
    <property type="match status" value="1"/>
</dbReference>
<evidence type="ECO:0000313" key="2">
    <source>
        <dbReference type="EMBL" id="KRM10298.1"/>
    </source>
</evidence>
<protein>
    <submittedName>
        <fullName evidence="2">Histidine ammonia-lyase</fullName>
    </submittedName>
</protein>
<dbReference type="Gene3D" id="1.10.275.10">
    <property type="entry name" value="Fumarase/aspartase (N-terminal domain)"/>
    <property type="match status" value="1"/>
</dbReference>
<dbReference type="InterPro" id="IPR008948">
    <property type="entry name" value="L-Aspartase-like"/>
</dbReference>
<dbReference type="AlphaFoldDB" id="A0A0R1VXH7"/>
<dbReference type="Proteomes" id="UP000051820">
    <property type="component" value="Unassembled WGS sequence"/>
</dbReference>
<dbReference type="PATRIC" id="fig|1423807.3.peg.1255"/>
<dbReference type="EMBL" id="AZGF01000029">
    <property type="protein sequence ID" value="KRM10298.1"/>
    <property type="molecule type" value="Genomic_DNA"/>
</dbReference>
<name>A0A0R1VXH7_9LACO</name>
<accession>A0A0R1VXH7</accession>
<dbReference type="InterPro" id="IPR024083">
    <property type="entry name" value="Fumarase/histidase_N"/>
</dbReference>
<organism evidence="2 3">
    <name type="scientific">Paucilactobacillus suebicus DSM 5007 = KCTC 3549</name>
    <dbReference type="NCBI Taxonomy" id="1423807"/>
    <lineage>
        <taxon>Bacteria</taxon>
        <taxon>Bacillati</taxon>
        <taxon>Bacillota</taxon>
        <taxon>Bacilli</taxon>
        <taxon>Lactobacillales</taxon>
        <taxon>Lactobacillaceae</taxon>
        <taxon>Paucilactobacillus</taxon>
    </lineage>
</organism>
<dbReference type="PANTHER" id="PTHR10362">
    <property type="entry name" value="HISTIDINE AMMONIA-LYASE"/>
    <property type="match status" value="1"/>
</dbReference>
<dbReference type="SUPFAM" id="SSF48557">
    <property type="entry name" value="L-aspartase-like"/>
    <property type="match status" value="1"/>
</dbReference>
<proteinExistence type="predicted"/>
<keyword evidence="3" id="KW-1185">Reference proteome</keyword>
<sequence length="453" mass="50429">MLANKQRVYGLNTSVGQNKDVTIAKNVEEKFNDNLVKSHLISTGRTVPVAVSRIVVLIRINQLLEGYTGINPQIIKLIIDMYNRDVLPIFYACGSVGEADIGILSSLAELVIGKGKAWHNGRLTDTNVAFEQLGFERVHLGPKDALAILSSNAYGVGQLIYGVSRTERLLRKSTTILGLSMEGLDANVTPILSSVANANQNPFQIRAAAQLRADLDGSYLFDHHQRKQVQDPISFRSATHILGAAKHAIANCIETINMYLAGSDDNPMLDEETGEILSTGNFDVTDISLSAETIEQSLTHVSRSIFQRIKHLNNDQITGLPRFLIQQRGFQFGLQTLQETAMDADVRIRQMAHPISSEFYGLAGDIEDHNSNLPLISEKLIDINDQLSTILSLELYNASQAVYLRFHNQSINELGNKTQHNGYITAFEMSFRRLWMIGLITRRLIKLERLSSR</sequence>
<dbReference type="Pfam" id="PF00221">
    <property type="entry name" value="Lyase_aromatic"/>
    <property type="match status" value="1"/>
</dbReference>
<dbReference type="InterPro" id="IPR001106">
    <property type="entry name" value="Aromatic_Lyase"/>
</dbReference>
<reference evidence="2 3" key="1">
    <citation type="journal article" date="2015" name="Genome Announc.">
        <title>Expanding the biotechnology potential of lactobacilli through comparative genomics of 213 strains and associated genera.</title>
        <authorList>
            <person name="Sun Z."/>
            <person name="Harris H.M."/>
            <person name="McCann A."/>
            <person name="Guo C."/>
            <person name="Argimon S."/>
            <person name="Zhang W."/>
            <person name="Yang X."/>
            <person name="Jeffery I.B."/>
            <person name="Cooney J.C."/>
            <person name="Kagawa T.F."/>
            <person name="Liu W."/>
            <person name="Song Y."/>
            <person name="Salvetti E."/>
            <person name="Wrobel A."/>
            <person name="Rasinkangas P."/>
            <person name="Parkhill J."/>
            <person name="Rea M.C."/>
            <person name="O'Sullivan O."/>
            <person name="Ritari J."/>
            <person name="Douillard F.P."/>
            <person name="Paul Ross R."/>
            <person name="Yang R."/>
            <person name="Briner A.E."/>
            <person name="Felis G.E."/>
            <person name="de Vos W.M."/>
            <person name="Barrangou R."/>
            <person name="Klaenhammer T.R."/>
            <person name="Caufield P.W."/>
            <person name="Cui Y."/>
            <person name="Zhang H."/>
            <person name="O'Toole P.W."/>
        </authorList>
    </citation>
    <scope>NUCLEOTIDE SEQUENCE [LARGE SCALE GENOMIC DNA]</scope>
    <source>
        <strain evidence="2 3">DSM 5007</strain>
    </source>
</reference>
<evidence type="ECO:0000313" key="3">
    <source>
        <dbReference type="Proteomes" id="UP000051820"/>
    </source>
</evidence>
<keyword evidence="1 2" id="KW-0456">Lyase</keyword>
<comment type="caution">
    <text evidence="2">The sequence shown here is derived from an EMBL/GenBank/DDBJ whole genome shotgun (WGS) entry which is preliminary data.</text>
</comment>
<gene>
    <name evidence="2" type="ORF">FD16_GL001230</name>
</gene>
<dbReference type="STRING" id="1423807.FD16_GL001230"/>
<dbReference type="GO" id="GO:0016841">
    <property type="term" value="F:ammonia-lyase activity"/>
    <property type="evidence" value="ECO:0007669"/>
    <property type="project" value="UniProtKB-ARBA"/>
</dbReference>
<dbReference type="CDD" id="cd00332">
    <property type="entry name" value="PAL-HAL"/>
    <property type="match status" value="1"/>
</dbReference>